<dbReference type="InterPro" id="IPR001789">
    <property type="entry name" value="Sig_transdc_resp-reg_receiver"/>
</dbReference>
<dbReference type="PANTHER" id="PTHR44591:SF3">
    <property type="entry name" value="RESPONSE REGULATORY DOMAIN-CONTAINING PROTEIN"/>
    <property type="match status" value="1"/>
</dbReference>
<dbReference type="AlphaFoldDB" id="A0A2H0M1U5"/>
<evidence type="ECO:0000313" key="5">
    <source>
        <dbReference type="Proteomes" id="UP000229641"/>
    </source>
</evidence>
<dbReference type="InterPro" id="IPR050595">
    <property type="entry name" value="Bact_response_regulator"/>
</dbReference>
<dbReference type="PANTHER" id="PTHR44591">
    <property type="entry name" value="STRESS RESPONSE REGULATOR PROTEIN 1"/>
    <property type="match status" value="1"/>
</dbReference>
<protein>
    <recommendedName>
        <fullName evidence="3">Response regulatory domain-containing protein</fullName>
    </recommendedName>
</protein>
<proteinExistence type="predicted"/>
<dbReference type="SUPFAM" id="SSF52172">
    <property type="entry name" value="CheY-like"/>
    <property type="match status" value="1"/>
</dbReference>
<sequence>MAKSILIIDDDKLVLMTVKRLLALSGYSVCTALNARAAFRRLKEASFDLIISDIKMPRMNGIETVKRIRQYLLENRKARVPEIFITAYASDAAYQEALALNVAGYIKKPFDVRTLQETVKKAMGENNGAKENINN</sequence>
<dbReference type="InterPro" id="IPR011006">
    <property type="entry name" value="CheY-like_superfamily"/>
</dbReference>
<dbReference type="CDD" id="cd17546">
    <property type="entry name" value="REC_hyHK_CKI1_RcsC-like"/>
    <property type="match status" value="1"/>
</dbReference>
<dbReference type="GO" id="GO:0000160">
    <property type="term" value="P:phosphorelay signal transduction system"/>
    <property type="evidence" value="ECO:0007669"/>
    <property type="project" value="InterPro"/>
</dbReference>
<organism evidence="4 5">
    <name type="scientific">Candidatus Ghiorseimicrobium undicola</name>
    <dbReference type="NCBI Taxonomy" id="1974746"/>
    <lineage>
        <taxon>Bacteria</taxon>
        <taxon>Pseudomonadati</taxon>
        <taxon>Candidatus Omnitrophota</taxon>
        <taxon>Candidatus Ghiorseimicrobium</taxon>
    </lineage>
</organism>
<accession>A0A2H0M1U5</accession>
<dbReference type="EMBL" id="PCWA01000014">
    <property type="protein sequence ID" value="PIQ89894.1"/>
    <property type="molecule type" value="Genomic_DNA"/>
</dbReference>
<dbReference type="SMART" id="SM00448">
    <property type="entry name" value="REC"/>
    <property type="match status" value="1"/>
</dbReference>
<gene>
    <name evidence="4" type="ORF">COV72_00945</name>
</gene>
<name>A0A2H0M1U5_9BACT</name>
<keyword evidence="1 2" id="KW-0597">Phosphoprotein</keyword>
<evidence type="ECO:0000313" key="4">
    <source>
        <dbReference type="EMBL" id="PIQ89894.1"/>
    </source>
</evidence>
<feature type="modified residue" description="4-aspartylphosphate" evidence="2">
    <location>
        <position position="53"/>
    </location>
</feature>
<dbReference type="PROSITE" id="PS50110">
    <property type="entry name" value="RESPONSE_REGULATORY"/>
    <property type="match status" value="1"/>
</dbReference>
<reference evidence="4 5" key="1">
    <citation type="submission" date="2017-09" db="EMBL/GenBank/DDBJ databases">
        <title>Depth-based differentiation of microbial function through sediment-hosted aquifers and enrichment of novel symbionts in the deep terrestrial subsurface.</title>
        <authorList>
            <person name="Probst A.J."/>
            <person name="Ladd B."/>
            <person name="Jarett J.K."/>
            <person name="Geller-Mcgrath D.E."/>
            <person name="Sieber C.M."/>
            <person name="Emerson J.B."/>
            <person name="Anantharaman K."/>
            <person name="Thomas B.C."/>
            <person name="Malmstrom R."/>
            <person name="Stieglmeier M."/>
            <person name="Klingl A."/>
            <person name="Woyke T."/>
            <person name="Ryan C.M."/>
            <person name="Banfield J.F."/>
        </authorList>
    </citation>
    <scope>NUCLEOTIDE SEQUENCE [LARGE SCALE GENOMIC DNA]</scope>
    <source>
        <strain evidence="4">CG11_big_fil_rev_8_21_14_0_20_42_13</strain>
    </source>
</reference>
<dbReference type="Gene3D" id="3.40.50.2300">
    <property type="match status" value="1"/>
</dbReference>
<evidence type="ECO:0000259" key="3">
    <source>
        <dbReference type="PROSITE" id="PS50110"/>
    </source>
</evidence>
<dbReference type="Proteomes" id="UP000229641">
    <property type="component" value="Unassembled WGS sequence"/>
</dbReference>
<feature type="domain" description="Response regulatory" evidence="3">
    <location>
        <begin position="4"/>
        <end position="123"/>
    </location>
</feature>
<evidence type="ECO:0000256" key="1">
    <source>
        <dbReference type="ARBA" id="ARBA00022553"/>
    </source>
</evidence>
<comment type="caution">
    <text evidence="4">The sequence shown here is derived from an EMBL/GenBank/DDBJ whole genome shotgun (WGS) entry which is preliminary data.</text>
</comment>
<evidence type="ECO:0000256" key="2">
    <source>
        <dbReference type="PROSITE-ProRule" id="PRU00169"/>
    </source>
</evidence>
<dbReference type="Pfam" id="PF00072">
    <property type="entry name" value="Response_reg"/>
    <property type="match status" value="1"/>
</dbReference>